<dbReference type="PANTHER" id="PTHR11751">
    <property type="entry name" value="ALANINE AMINOTRANSFERASE"/>
    <property type="match status" value="1"/>
</dbReference>
<comment type="subunit">
    <text evidence="2">Homodimer.</text>
</comment>
<proteinExistence type="predicted"/>
<evidence type="ECO:0000313" key="6">
    <source>
        <dbReference type="EMBL" id="MEQ2250225.1"/>
    </source>
</evidence>
<evidence type="ECO:0000313" key="7">
    <source>
        <dbReference type="Proteomes" id="UP001482620"/>
    </source>
</evidence>
<dbReference type="InterPro" id="IPR015422">
    <property type="entry name" value="PyrdxlP-dep_Trfase_small"/>
</dbReference>
<dbReference type="Gene3D" id="3.90.1150.10">
    <property type="entry name" value="Aspartate Aminotransferase, domain 1"/>
    <property type="match status" value="1"/>
</dbReference>
<sequence length="56" mass="6105">ERTATLSALAEKAKLTEQVLNTVEGIRCNPVQGAMYSFPCITIPERAIQEAKLTAQ</sequence>
<keyword evidence="3" id="KW-0032">Aminotransferase</keyword>
<dbReference type="Proteomes" id="UP001482620">
    <property type="component" value="Unassembled WGS sequence"/>
</dbReference>
<comment type="caution">
    <text evidence="6">The sequence shown here is derived from an EMBL/GenBank/DDBJ whole genome shotgun (WGS) entry which is preliminary data.</text>
</comment>
<evidence type="ECO:0000256" key="2">
    <source>
        <dbReference type="ARBA" id="ARBA00011738"/>
    </source>
</evidence>
<accession>A0ABV0UYP4</accession>
<keyword evidence="5" id="KW-0663">Pyridoxal phosphate</keyword>
<evidence type="ECO:0000256" key="3">
    <source>
        <dbReference type="ARBA" id="ARBA00022576"/>
    </source>
</evidence>
<keyword evidence="7" id="KW-1185">Reference proteome</keyword>
<organism evidence="6 7">
    <name type="scientific">Ilyodon furcidens</name>
    <name type="common">goldbreast splitfin</name>
    <dbReference type="NCBI Taxonomy" id="33524"/>
    <lineage>
        <taxon>Eukaryota</taxon>
        <taxon>Metazoa</taxon>
        <taxon>Chordata</taxon>
        <taxon>Craniata</taxon>
        <taxon>Vertebrata</taxon>
        <taxon>Euteleostomi</taxon>
        <taxon>Actinopterygii</taxon>
        <taxon>Neopterygii</taxon>
        <taxon>Teleostei</taxon>
        <taxon>Neoteleostei</taxon>
        <taxon>Acanthomorphata</taxon>
        <taxon>Ovalentaria</taxon>
        <taxon>Atherinomorphae</taxon>
        <taxon>Cyprinodontiformes</taxon>
        <taxon>Goodeidae</taxon>
        <taxon>Ilyodon</taxon>
    </lineage>
</organism>
<dbReference type="PANTHER" id="PTHR11751:SF308">
    <property type="entry name" value="ALANINE AMINOTRANSFERASE 1"/>
    <property type="match status" value="1"/>
</dbReference>
<evidence type="ECO:0000256" key="5">
    <source>
        <dbReference type="ARBA" id="ARBA00022898"/>
    </source>
</evidence>
<feature type="non-terminal residue" evidence="6">
    <location>
        <position position="1"/>
    </location>
</feature>
<evidence type="ECO:0000256" key="4">
    <source>
        <dbReference type="ARBA" id="ARBA00022679"/>
    </source>
</evidence>
<protein>
    <submittedName>
        <fullName evidence="6">Alanine aminotransferase 2-like</fullName>
    </submittedName>
</protein>
<keyword evidence="4" id="KW-0808">Transferase</keyword>
<reference evidence="6 7" key="1">
    <citation type="submission" date="2021-06" db="EMBL/GenBank/DDBJ databases">
        <authorList>
            <person name="Palmer J.M."/>
        </authorList>
    </citation>
    <scope>NUCLEOTIDE SEQUENCE [LARGE SCALE GENOMIC DNA]</scope>
    <source>
        <strain evidence="7">if_2019</strain>
        <tissue evidence="6">Muscle</tissue>
    </source>
</reference>
<dbReference type="EMBL" id="JAHRIQ010089673">
    <property type="protein sequence ID" value="MEQ2250225.1"/>
    <property type="molecule type" value="Genomic_DNA"/>
</dbReference>
<comment type="cofactor">
    <cofactor evidence="1">
        <name>pyridoxal 5'-phosphate</name>
        <dbReference type="ChEBI" id="CHEBI:597326"/>
    </cofactor>
</comment>
<evidence type="ECO:0000256" key="1">
    <source>
        <dbReference type="ARBA" id="ARBA00001933"/>
    </source>
</evidence>
<name>A0ABV0UYP4_9TELE</name>
<gene>
    <name evidence="6" type="primary">GPT2L_3</name>
    <name evidence="6" type="ORF">ILYODFUR_037717</name>
</gene>
<dbReference type="InterPro" id="IPR045088">
    <property type="entry name" value="ALAT1/2-like"/>
</dbReference>